<dbReference type="CDD" id="cd16917">
    <property type="entry name" value="HATPase_UhpB-NarQ-NarX-like"/>
    <property type="match status" value="1"/>
</dbReference>
<reference evidence="13 14" key="1">
    <citation type="journal article" date="2014" name="Genome Announc.">
        <title>Draft Genome Sequence of Streptomyces fradiae ATCC 19609, a Strain Highly Sensitive to Antibiotics.</title>
        <authorList>
            <person name="Bekker O.B."/>
            <person name="Klimina K.M."/>
            <person name="Vatlin A.A."/>
            <person name="Zakharevich N.V."/>
            <person name="Kasianov A.S."/>
            <person name="Danilenko V.N."/>
        </authorList>
    </citation>
    <scope>NUCLEOTIDE SEQUENCE [LARGE SCALE GENOMIC DNA]</scope>
    <source>
        <strain evidence="13 14">ATCC 19609</strain>
    </source>
</reference>
<dbReference type="Pfam" id="PF02518">
    <property type="entry name" value="HATPase_c"/>
    <property type="match status" value="1"/>
</dbReference>
<keyword evidence="4" id="KW-0808">Transferase</keyword>
<evidence type="ECO:0000259" key="11">
    <source>
        <dbReference type="Pfam" id="PF02518"/>
    </source>
</evidence>
<evidence type="ECO:0000256" key="2">
    <source>
        <dbReference type="ARBA" id="ARBA00012438"/>
    </source>
</evidence>
<dbReference type="EC" id="2.7.13.3" evidence="2"/>
<feature type="region of interest" description="Disordered" evidence="9">
    <location>
        <begin position="390"/>
        <end position="441"/>
    </location>
</feature>
<feature type="transmembrane region" description="Helical" evidence="10">
    <location>
        <begin position="145"/>
        <end position="166"/>
    </location>
</feature>
<evidence type="ECO:0000313" key="13">
    <source>
        <dbReference type="EMBL" id="RKM89871.1"/>
    </source>
</evidence>
<keyword evidence="3" id="KW-0597">Phosphoprotein</keyword>
<dbReference type="GO" id="GO:0005524">
    <property type="term" value="F:ATP binding"/>
    <property type="evidence" value="ECO:0007669"/>
    <property type="project" value="UniProtKB-KW"/>
</dbReference>
<feature type="transmembrane region" description="Helical" evidence="10">
    <location>
        <begin position="95"/>
        <end position="114"/>
    </location>
</feature>
<evidence type="ECO:0000256" key="6">
    <source>
        <dbReference type="ARBA" id="ARBA00022777"/>
    </source>
</evidence>
<dbReference type="Proteomes" id="UP000028058">
    <property type="component" value="Unassembled WGS sequence"/>
</dbReference>
<keyword evidence="7" id="KW-0067">ATP-binding</keyword>
<evidence type="ECO:0000256" key="7">
    <source>
        <dbReference type="ARBA" id="ARBA00022840"/>
    </source>
</evidence>
<feature type="compositionally biased region" description="Low complexity" evidence="9">
    <location>
        <begin position="425"/>
        <end position="441"/>
    </location>
</feature>
<keyword evidence="5" id="KW-0547">Nucleotide-binding</keyword>
<dbReference type="PANTHER" id="PTHR24421">
    <property type="entry name" value="NITRATE/NITRITE SENSOR PROTEIN NARX-RELATED"/>
    <property type="match status" value="1"/>
</dbReference>
<keyword evidence="6 13" id="KW-0418">Kinase</keyword>
<evidence type="ECO:0000259" key="12">
    <source>
        <dbReference type="Pfam" id="PF07730"/>
    </source>
</evidence>
<sequence>MAFIDALARRQLSPAALDTALAVVFAAGGLAAREDAPAEYVQEPGPAGILLILLSTLPLAAHHRRPLPVLLTVTAAVLALREMDYVRPLVGPWGGPSVGFVHLALAAGVFLTALRSGARTAAWAGFALIPAVAAAEALLMPAYRLPTAVTVIVLLTGAWALGRLFMARRLAARETLLRAAAVEREQAANARAAIARERTRIARELHDIVAHNVSLMVVQTIAAGRVRERDPGTTRDLLGTVEETGRATVTELRRLLEVLRTDDEADRDPTREPPQPSTEAIPALVDAVRAAGLRVDFRRTGTPAPLPAGSELTAYRVVQEALTNTLKHAGQTRCRLTVDWQEPPRLLRLRVCDDGGRPGGGPPLAAPAAKGTGHGLIGMAERIAAVEGTLHTGPRPGRGFCVHATIPVPGPEPDPEPGPEPGPAPGASAGPASATAPGGSP</sequence>
<evidence type="ECO:0000313" key="14">
    <source>
        <dbReference type="Proteomes" id="UP000028058"/>
    </source>
</evidence>
<feature type="transmembrane region" description="Helical" evidence="10">
    <location>
        <begin position="121"/>
        <end position="139"/>
    </location>
</feature>
<dbReference type="InterPro" id="IPR050482">
    <property type="entry name" value="Sensor_HK_TwoCompSys"/>
</dbReference>
<dbReference type="GO" id="GO:0046983">
    <property type="term" value="F:protein dimerization activity"/>
    <property type="evidence" value="ECO:0007669"/>
    <property type="project" value="InterPro"/>
</dbReference>
<name>A0A420UTL9_9ACTN</name>
<evidence type="ECO:0000256" key="4">
    <source>
        <dbReference type="ARBA" id="ARBA00022679"/>
    </source>
</evidence>
<dbReference type="OrthoDB" id="227596at2"/>
<dbReference type="Pfam" id="PF07730">
    <property type="entry name" value="HisKA_3"/>
    <property type="match status" value="1"/>
</dbReference>
<evidence type="ECO:0000256" key="5">
    <source>
        <dbReference type="ARBA" id="ARBA00022741"/>
    </source>
</evidence>
<dbReference type="RefSeq" id="WP_050364501.1">
    <property type="nucleotide sequence ID" value="NZ_CP134822.1"/>
</dbReference>
<dbReference type="GO" id="GO:0016020">
    <property type="term" value="C:membrane"/>
    <property type="evidence" value="ECO:0007669"/>
    <property type="project" value="InterPro"/>
</dbReference>
<dbReference type="SUPFAM" id="SSF55874">
    <property type="entry name" value="ATPase domain of HSP90 chaperone/DNA topoisomerase II/histidine kinase"/>
    <property type="match status" value="1"/>
</dbReference>
<evidence type="ECO:0000256" key="1">
    <source>
        <dbReference type="ARBA" id="ARBA00000085"/>
    </source>
</evidence>
<evidence type="ECO:0000256" key="8">
    <source>
        <dbReference type="ARBA" id="ARBA00023012"/>
    </source>
</evidence>
<keyword evidence="10" id="KW-0472">Membrane</keyword>
<dbReference type="InterPro" id="IPR011712">
    <property type="entry name" value="Sig_transdc_His_kin_sub3_dim/P"/>
</dbReference>
<proteinExistence type="predicted"/>
<comment type="catalytic activity">
    <reaction evidence="1">
        <text>ATP + protein L-histidine = ADP + protein N-phospho-L-histidine.</text>
        <dbReference type="EC" id="2.7.13.3"/>
    </reaction>
</comment>
<feature type="domain" description="Histidine kinase/HSP90-like ATPase" evidence="11">
    <location>
        <begin position="311"/>
        <end position="409"/>
    </location>
</feature>
<keyword evidence="10" id="KW-1133">Transmembrane helix</keyword>
<dbReference type="Gene3D" id="3.30.565.10">
    <property type="entry name" value="Histidine kinase-like ATPase, C-terminal domain"/>
    <property type="match status" value="1"/>
</dbReference>
<dbReference type="InterPro" id="IPR036890">
    <property type="entry name" value="HATPase_C_sf"/>
</dbReference>
<evidence type="ECO:0000256" key="3">
    <source>
        <dbReference type="ARBA" id="ARBA00022553"/>
    </source>
</evidence>
<dbReference type="GO" id="GO:0000155">
    <property type="term" value="F:phosphorelay sensor kinase activity"/>
    <property type="evidence" value="ECO:0007669"/>
    <property type="project" value="InterPro"/>
</dbReference>
<feature type="compositionally biased region" description="Basic and acidic residues" evidence="9">
    <location>
        <begin position="260"/>
        <end position="271"/>
    </location>
</feature>
<dbReference type="AlphaFoldDB" id="A0A420UTL9"/>
<keyword evidence="14" id="KW-1185">Reference proteome</keyword>
<keyword evidence="10" id="KW-0812">Transmembrane</keyword>
<feature type="compositionally biased region" description="Pro residues" evidence="9">
    <location>
        <begin position="408"/>
        <end position="424"/>
    </location>
</feature>
<dbReference type="EMBL" id="JNAD02000027">
    <property type="protein sequence ID" value="RKM89871.1"/>
    <property type="molecule type" value="Genomic_DNA"/>
</dbReference>
<protein>
    <recommendedName>
        <fullName evidence="2">histidine kinase</fullName>
        <ecNumber evidence="2">2.7.13.3</ecNumber>
    </recommendedName>
</protein>
<evidence type="ECO:0000256" key="10">
    <source>
        <dbReference type="SAM" id="Phobius"/>
    </source>
</evidence>
<evidence type="ECO:0000256" key="9">
    <source>
        <dbReference type="SAM" id="MobiDB-lite"/>
    </source>
</evidence>
<organism evidence="13 14">
    <name type="scientific">Streptomyces xinghaiensis</name>
    <dbReference type="NCBI Taxonomy" id="1038928"/>
    <lineage>
        <taxon>Bacteria</taxon>
        <taxon>Bacillati</taxon>
        <taxon>Actinomycetota</taxon>
        <taxon>Actinomycetes</taxon>
        <taxon>Kitasatosporales</taxon>
        <taxon>Streptomycetaceae</taxon>
        <taxon>Streptomyces</taxon>
    </lineage>
</organism>
<accession>A0A420UTL9</accession>
<comment type="caution">
    <text evidence="13">The sequence shown here is derived from an EMBL/GenBank/DDBJ whole genome shotgun (WGS) entry which is preliminary data.</text>
</comment>
<dbReference type="InterPro" id="IPR003594">
    <property type="entry name" value="HATPase_dom"/>
</dbReference>
<keyword evidence="8" id="KW-0902">Two-component regulatory system</keyword>
<gene>
    <name evidence="13" type="ORF">SFRA_032465</name>
</gene>
<dbReference type="PANTHER" id="PTHR24421:SF10">
    <property type="entry name" value="NITRATE_NITRITE SENSOR PROTEIN NARQ"/>
    <property type="match status" value="1"/>
</dbReference>
<dbReference type="Gene3D" id="1.20.5.1930">
    <property type="match status" value="1"/>
</dbReference>
<feature type="region of interest" description="Disordered" evidence="9">
    <location>
        <begin position="260"/>
        <end position="279"/>
    </location>
</feature>
<feature type="domain" description="Signal transduction histidine kinase subgroup 3 dimerisation and phosphoacceptor" evidence="12">
    <location>
        <begin position="197"/>
        <end position="263"/>
    </location>
</feature>